<organism evidence="2 3">
    <name type="scientific">Sphingobium chungbukense</name>
    <dbReference type="NCBI Taxonomy" id="56193"/>
    <lineage>
        <taxon>Bacteria</taxon>
        <taxon>Pseudomonadati</taxon>
        <taxon>Pseudomonadota</taxon>
        <taxon>Alphaproteobacteria</taxon>
        <taxon>Sphingomonadales</taxon>
        <taxon>Sphingomonadaceae</taxon>
        <taxon>Sphingobium</taxon>
    </lineage>
</organism>
<evidence type="ECO:0000256" key="1">
    <source>
        <dbReference type="SAM" id="MobiDB-lite"/>
    </source>
</evidence>
<proteinExistence type="predicted"/>
<feature type="region of interest" description="Disordered" evidence="1">
    <location>
        <begin position="1"/>
        <end position="24"/>
    </location>
</feature>
<protein>
    <submittedName>
        <fullName evidence="2">Uncharacterized protein</fullName>
    </submittedName>
</protein>
<evidence type="ECO:0000313" key="2">
    <source>
        <dbReference type="EMBL" id="KKW93886.1"/>
    </source>
</evidence>
<dbReference type="AlphaFoldDB" id="A0A0M3AY94"/>
<dbReference type="STRING" id="56193.YP76_04335"/>
<gene>
    <name evidence="2" type="ORF">YP76_04335</name>
</gene>
<dbReference type="Proteomes" id="UP000033874">
    <property type="component" value="Unassembled WGS sequence"/>
</dbReference>
<accession>A0A0M3AY94</accession>
<comment type="caution">
    <text evidence="2">The sequence shown here is derived from an EMBL/GenBank/DDBJ whole genome shotgun (WGS) entry which is preliminary data.</text>
</comment>
<name>A0A0M3AY94_9SPHN</name>
<evidence type="ECO:0000313" key="3">
    <source>
        <dbReference type="Proteomes" id="UP000033874"/>
    </source>
</evidence>
<dbReference type="EMBL" id="LBIC01000001">
    <property type="protein sequence ID" value="KKW93886.1"/>
    <property type="molecule type" value="Genomic_DNA"/>
</dbReference>
<dbReference type="PATRIC" id="fig|56193.3.peg.890"/>
<keyword evidence="3" id="KW-1185">Reference proteome</keyword>
<dbReference type="RefSeq" id="WP_046762321.1">
    <property type="nucleotide sequence ID" value="NZ_LBIC01000001.1"/>
</dbReference>
<reference evidence="2 3" key="1">
    <citation type="submission" date="2015-04" db="EMBL/GenBank/DDBJ databases">
        <title>Genome sequence of aromatic hydrocarbons-degrading Sphingobium chungbukense DJ77.</title>
        <authorList>
            <person name="Kim Y.-C."/>
            <person name="Chae J.-C."/>
        </authorList>
    </citation>
    <scope>NUCLEOTIDE SEQUENCE [LARGE SCALE GENOMIC DNA]</scope>
    <source>
        <strain evidence="2 3">DJ77</strain>
    </source>
</reference>
<sequence length="191" mass="21254">MKHREHSYRNGVMGRRLETRPGVGSPSATAFIQCSRCPHEGSLKLSVRMPPEQIDKKFTQAGWALDPHICPGCRTKANERKAMSAKPSPDAMRAQAQMFHLLQTHFDPNKGAFADGWDDARIAADTGLNVDFVIGYRETCFGKLKEPEEVQALRSDIAALEKLHQETSASFLSEITTLKQQLGAISAKWVF</sequence>